<comment type="cofactor">
    <cofactor evidence="1">
        <name>FMN</name>
        <dbReference type="ChEBI" id="CHEBI:58210"/>
    </cofactor>
</comment>
<dbReference type="PANTHER" id="PTHR33798:SF5">
    <property type="entry name" value="FLAVIN REDUCTASE LIKE DOMAIN-CONTAINING PROTEIN"/>
    <property type="match status" value="1"/>
</dbReference>
<evidence type="ECO:0000313" key="7">
    <source>
        <dbReference type="Proteomes" id="UP000030651"/>
    </source>
</evidence>
<dbReference type="PANTHER" id="PTHR33798">
    <property type="entry name" value="FLAVOPROTEIN OXYGENASE"/>
    <property type="match status" value="1"/>
</dbReference>
<dbReference type="InParanoid" id="W3WRT2"/>
<evidence type="ECO:0000256" key="1">
    <source>
        <dbReference type="ARBA" id="ARBA00001917"/>
    </source>
</evidence>
<dbReference type="AlphaFoldDB" id="W3WRT2"/>
<keyword evidence="7" id="KW-1185">Reference proteome</keyword>
<dbReference type="GeneID" id="19276963"/>
<dbReference type="SUPFAM" id="SSF50475">
    <property type="entry name" value="FMN-binding split barrel"/>
    <property type="match status" value="1"/>
</dbReference>
<organism evidence="6 7">
    <name type="scientific">Pestalotiopsis fici (strain W106-1 / CGMCC3.15140)</name>
    <dbReference type="NCBI Taxonomy" id="1229662"/>
    <lineage>
        <taxon>Eukaryota</taxon>
        <taxon>Fungi</taxon>
        <taxon>Dikarya</taxon>
        <taxon>Ascomycota</taxon>
        <taxon>Pezizomycotina</taxon>
        <taxon>Sordariomycetes</taxon>
        <taxon>Xylariomycetidae</taxon>
        <taxon>Amphisphaeriales</taxon>
        <taxon>Sporocadaceae</taxon>
        <taxon>Pestalotiopsis</taxon>
    </lineage>
</organism>
<gene>
    <name evidence="6" type="ORF">PFICI_11950</name>
</gene>
<name>W3WRT2_PESFW</name>
<dbReference type="eggNOG" id="ENOG502SHNY">
    <property type="taxonomic scope" value="Eukaryota"/>
</dbReference>
<evidence type="ECO:0000259" key="5">
    <source>
        <dbReference type="SMART" id="SM00903"/>
    </source>
</evidence>
<dbReference type="SMART" id="SM00903">
    <property type="entry name" value="Flavin_Reduct"/>
    <property type="match status" value="1"/>
</dbReference>
<dbReference type="RefSeq" id="XP_007838722.1">
    <property type="nucleotide sequence ID" value="XM_007840531.1"/>
</dbReference>
<evidence type="ECO:0000256" key="2">
    <source>
        <dbReference type="ARBA" id="ARBA00022630"/>
    </source>
</evidence>
<dbReference type="InterPro" id="IPR002563">
    <property type="entry name" value="Flavin_Rdtase-like_dom"/>
</dbReference>
<feature type="domain" description="Flavin reductase like" evidence="5">
    <location>
        <begin position="119"/>
        <end position="267"/>
    </location>
</feature>
<dbReference type="Pfam" id="PF01613">
    <property type="entry name" value="Flavin_Reduct"/>
    <property type="match status" value="1"/>
</dbReference>
<dbReference type="HOGENOM" id="CLU_059021_3_0_1"/>
<accession>W3WRT2</accession>
<sequence length="328" mass="36206">MKAFRVKPKSATTLWKQFANNNNNNNSPRLPVSAVRMQSTKPPAPNPFVLVPTLEEFRKIESTREKFDPKLDLVVTQTPHPEWKYGQGSTDATSATKSHIEVDPAAEGRSMIANYKLLVSAIPRPVSFVSTLSKDGIPNLAPFSYFQVVDHDPVILVIGFSARPGRPKDTQKNLTETGECVINILSDHFVEAANATSLDVPYGTSEWELSGLTPRDSSTVAPKRVQEAVFSIEGKLLEMKSLDFHGHAEQGKPAGALAIIEAKRFWAREDALDKAQENVDLDVLRPVVQLGGISYARVRETFELPRPSLAVEMKNDEKGLKKFLGNSS</sequence>
<reference evidence="7" key="1">
    <citation type="journal article" date="2015" name="BMC Genomics">
        <title>Genomic and transcriptomic analysis of the endophytic fungus Pestalotiopsis fici reveals its lifestyle and high potential for synthesis of natural products.</title>
        <authorList>
            <person name="Wang X."/>
            <person name="Zhang X."/>
            <person name="Liu L."/>
            <person name="Xiang M."/>
            <person name="Wang W."/>
            <person name="Sun X."/>
            <person name="Che Y."/>
            <person name="Guo L."/>
            <person name="Liu G."/>
            <person name="Guo L."/>
            <person name="Wang C."/>
            <person name="Yin W.B."/>
            <person name="Stadler M."/>
            <person name="Zhang X."/>
            <person name="Liu X."/>
        </authorList>
    </citation>
    <scope>NUCLEOTIDE SEQUENCE [LARGE SCALE GENOMIC DNA]</scope>
    <source>
        <strain evidence="7">W106-1 / CGMCC3.15140</strain>
    </source>
</reference>
<dbReference type="OMA" id="CARVKES"/>
<keyword evidence="3" id="KW-0288">FMN</keyword>
<dbReference type="KEGG" id="pfy:PFICI_11950"/>
<keyword evidence="2" id="KW-0285">Flavoprotein</keyword>
<proteinExistence type="inferred from homology"/>
<protein>
    <recommendedName>
        <fullName evidence="5">Flavin reductase like domain-containing protein</fullName>
    </recommendedName>
</protein>
<evidence type="ECO:0000313" key="6">
    <source>
        <dbReference type="EMBL" id="ETS76563.1"/>
    </source>
</evidence>
<evidence type="ECO:0000256" key="3">
    <source>
        <dbReference type="ARBA" id="ARBA00022643"/>
    </source>
</evidence>
<dbReference type="OrthoDB" id="10250990at2759"/>
<dbReference type="InterPro" id="IPR012349">
    <property type="entry name" value="Split_barrel_FMN-bd"/>
</dbReference>
<comment type="similarity">
    <text evidence="4">Belongs to the flavoredoxin family.</text>
</comment>
<dbReference type="EMBL" id="KI912117">
    <property type="protein sequence ID" value="ETS76563.1"/>
    <property type="molecule type" value="Genomic_DNA"/>
</dbReference>
<dbReference type="Proteomes" id="UP000030651">
    <property type="component" value="Unassembled WGS sequence"/>
</dbReference>
<dbReference type="GO" id="GO:0010181">
    <property type="term" value="F:FMN binding"/>
    <property type="evidence" value="ECO:0007669"/>
    <property type="project" value="InterPro"/>
</dbReference>
<evidence type="ECO:0000256" key="4">
    <source>
        <dbReference type="ARBA" id="ARBA00038054"/>
    </source>
</evidence>
<dbReference type="Gene3D" id="2.30.110.10">
    <property type="entry name" value="Electron Transport, Fmn-binding Protein, Chain A"/>
    <property type="match status" value="1"/>
</dbReference>